<evidence type="ECO:0000259" key="5">
    <source>
        <dbReference type="PROSITE" id="PS50209"/>
    </source>
</evidence>
<dbReference type="SMART" id="SM00114">
    <property type="entry name" value="CARD"/>
    <property type="match status" value="1"/>
</dbReference>
<keyword evidence="6" id="KW-1185">Reference proteome</keyword>
<dbReference type="AlphaFoldDB" id="A0A7F5REG9"/>
<name>A0A7F5REG9_AGRPL</name>
<evidence type="ECO:0000256" key="1">
    <source>
        <dbReference type="ARBA" id="ARBA00022574"/>
    </source>
</evidence>
<dbReference type="Gene3D" id="3.40.50.300">
    <property type="entry name" value="P-loop containing nucleotide triphosphate hydrolases"/>
    <property type="match status" value="1"/>
</dbReference>
<dbReference type="CDD" id="cd01671">
    <property type="entry name" value="CARD"/>
    <property type="match status" value="1"/>
</dbReference>
<evidence type="ECO:0000256" key="2">
    <source>
        <dbReference type="ARBA" id="ARBA00022703"/>
    </source>
</evidence>
<dbReference type="GO" id="GO:0042981">
    <property type="term" value="P:regulation of apoptotic process"/>
    <property type="evidence" value="ECO:0007669"/>
    <property type="project" value="InterPro"/>
</dbReference>
<dbReference type="GO" id="GO:0043531">
    <property type="term" value="F:ADP binding"/>
    <property type="evidence" value="ECO:0007669"/>
    <property type="project" value="InterPro"/>
</dbReference>
<evidence type="ECO:0000313" key="7">
    <source>
        <dbReference type="RefSeq" id="XP_025834330.1"/>
    </source>
</evidence>
<organism evidence="6 7">
    <name type="scientific">Agrilus planipennis</name>
    <name type="common">Emerald ash borer</name>
    <name type="synonym">Agrilus marcopoli</name>
    <dbReference type="NCBI Taxonomy" id="224129"/>
    <lineage>
        <taxon>Eukaryota</taxon>
        <taxon>Metazoa</taxon>
        <taxon>Ecdysozoa</taxon>
        <taxon>Arthropoda</taxon>
        <taxon>Hexapoda</taxon>
        <taxon>Insecta</taxon>
        <taxon>Pterygota</taxon>
        <taxon>Neoptera</taxon>
        <taxon>Endopterygota</taxon>
        <taxon>Coleoptera</taxon>
        <taxon>Polyphaga</taxon>
        <taxon>Elateriformia</taxon>
        <taxon>Buprestoidea</taxon>
        <taxon>Buprestidae</taxon>
        <taxon>Agrilinae</taxon>
        <taxon>Agrilus</taxon>
    </lineage>
</organism>
<reference evidence="7" key="1">
    <citation type="submission" date="2025-08" db="UniProtKB">
        <authorList>
            <consortium name="RefSeq"/>
        </authorList>
    </citation>
    <scope>IDENTIFICATION</scope>
    <source>
        <tissue evidence="7">Entire body</tissue>
    </source>
</reference>
<dbReference type="Gene3D" id="1.10.533.10">
    <property type="entry name" value="Death Domain, Fas"/>
    <property type="match status" value="1"/>
</dbReference>
<dbReference type="InterPro" id="IPR015943">
    <property type="entry name" value="WD40/YVTN_repeat-like_dom_sf"/>
</dbReference>
<dbReference type="InParanoid" id="A0A7F5REG9"/>
<dbReference type="PANTHER" id="PTHR22845">
    <property type="entry name" value="APOPTOTIC PROTEASE-ACTIVATING FACTOR 1"/>
    <property type="match status" value="1"/>
</dbReference>
<dbReference type="GO" id="GO:0006915">
    <property type="term" value="P:apoptotic process"/>
    <property type="evidence" value="ECO:0007669"/>
    <property type="project" value="UniProtKB-KW"/>
</dbReference>
<dbReference type="InterPro" id="IPR042197">
    <property type="entry name" value="Apaf_helical"/>
</dbReference>
<dbReference type="Proteomes" id="UP000192223">
    <property type="component" value="Unplaced"/>
</dbReference>
<dbReference type="SUPFAM" id="SSF47986">
    <property type="entry name" value="DEATH domain"/>
    <property type="match status" value="1"/>
</dbReference>
<evidence type="ECO:0000313" key="6">
    <source>
        <dbReference type="Proteomes" id="UP000192223"/>
    </source>
</evidence>
<dbReference type="InterPro" id="IPR011029">
    <property type="entry name" value="DEATH-like_dom_sf"/>
</dbReference>
<dbReference type="InterPro" id="IPR001680">
    <property type="entry name" value="WD40_rpt"/>
</dbReference>
<dbReference type="SMART" id="SM00320">
    <property type="entry name" value="WD40"/>
    <property type="match status" value="4"/>
</dbReference>
<dbReference type="Gene3D" id="1.10.8.430">
    <property type="entry name" value="Helical domain of apoptotic protease-activating factors"/>
    <property type="match status" value="1"/>
</dbReference>
<dbReference type="Gene3D" id="1.25.40.370">
    <property type="match status" value="1"/>
</dbReference>
<dbReference type="InterPro" id="IPR002182">
    <property type="entry name" value="NB-ARC"/>
</dbReference>
<dbReference type="Gene3D" id="2.130.10.10">
    <property type="entry name" value="YVTN repeat-like/Quinoprotein amine dehydrogenase"/>
    <property type="match status" value="2"/>
</dbReference>
<keyword evidence="3" id="KW-0677">Repeat</keyword>
<evidence type="ECO:0000256" key="4">
    <source>
        <dbReference type="PROSITE-ProRule" id="PRU00221"/>
    </source>
</evidence>
<sequence>MEHPAWRVFVKHKTNVFEDLDVKDILDELFSNEIINVNEYELILNKPTRIERNNCFLSKLPRLPAQKFSTFLNLLEKNYKWLYDLILLSKNVELDEVTTYQDIFIKGNIPRAPPHYVERKQQLQNLIELLKKVEPRGRVVVHGMTGCGKSCLVAAAVKSLILESYENRVFWINLGEVKSNEQLISHMQLLLQRLTFDLEINGLDGLNQIFRTDLWLKQDVDVLKNCLSYFFTMSSQRNTLLILDNANLTDTVDAFDVGCKIVITTQNKQIIHGNSILLLEVKDGFTENETLLLFAKCLQTSVDKLPPQASKIHKLCKGQPLVVSLMGSLFEQNKDDLLSSSNRWQYYVKKLTEKDFTLGSSKNGKDVLFRTIKLCIKNLSPKLQELYKLLVVFVEDVNITPKVLQTLWNLDDIYAIEEIMVELQNKSLVVSHYSQELKTYVYGMHALLLAYLRQNYTKDQIRELHRTFVKAYKNTCAGNFANLCDDNYIFQYLGYHLSEAQMYEDFRQIYFDLNFIGAKIKAVGIADLLKDFQLYRKYITCNEETLERKLKDFEQFIKIKGQDLFKYNYTNIVQSALEQKNSSVYETAIKVAQENSKCLYFRLHAPQENVYFTHTIDVKDVVTAVCFTNDPDQILIGNSNGDITLWEHVYAGQLCTFNGHSKRITRLQLSSDGTEFLSVSEDGCAKIWKLEENANFCKSGCSPDDKGHRQSIPSPKVKQSPYTNFFSDDSIIDRSRTFKPADDINDAIVSASYSSDDNRYLVTGCLSGKVIVWNLRDDKPVLTISGKDRPITYVTFSDDDKFIIFCYDNIILFHDSQNGQFIRHYIKFYGPFPDTEWARVAIYQNGFNGNIYNAPRIHIHVD</sequence>
<dbReference type="KEGG" id="apln:108738371"/>
<dbReference type="InterPro" id="IPR036388">
    <property type="entry name" value="WH-like_DNA-bd_sf"/>
</dbReference>
<dbReference type="InterPro" id="IPR001315">
    <property type="entry name" value="CARD"/>
</dbReference>
<protein>
    <submittedName>
        <fullName evidence="7">Apoptotic protease-activating factor 1-like</fullName>
    </submittedName>
</protein>
<proteinExistence type="predicted"/>
<dbReference type="InterPro" id="IPR048975">
    <property type="entry name" value="WHD_APAF1"/>
</dbReference>
<dbReference type="OrthoDB" id="1357022at2759"/>
<dbReference type="PROSITE" id="PS50209">
    <property type="entry name" value="CARD"/>
    <property type="match status" value="1"/>
</dbReference>
<accession>A0A7F5REG9</accession>
<gene>
    <name evidence="7" type="primary">LOC108738371</name>
</gene>
<evidence type="ECO:0000256" key="3">
    <source>
        <dbReference type="ARBA" id="ARBA00022737"/>
    </source>
</evidence>
<dbReference type="InterPro" id="IPR041452">
    <property type="entry name" value="APAF1_C"/>
</dbReference>
<keyword evidence="1 4" id="KW-0853">WD repeat</keyword>
<dbReference type="RefSeq" id="XP_025834330.1">
    <property type="nucleotide sequence ID" value="XM_025978545.1"/>
</dbReference>
<feature type="domain" description="CARD" evidence="5">
    <location>
        <begin position="1"/>
        <end position="90"/>
    </location>
</feature>
<dbReference type="PROSITE" id="PS50294">
    <property type="entry name" value="WD_REPEATS_REGION"/>
    <property type="match status" value="1"/>
</dbReference>
<dbReference type="Pfam" id="PF00400">
    <property type="entry name" value="WD40"/>
    <property type="match status" value="2"/>
</dbReference>
<dbReference type="Gene3D" id="1.10.10.10">
    <property type="entry name" value="Winged helix-like DNA-binding domain superfamily/Winged helix DNA-binding domain"/>
    <property type="match status" value="1"/>
</dbReference>
<dbReference type="Pfam" id="PF00619">
    <property type="entry name" value="CARD"/>
    <property type="match status" value="1"/>
</dbReference>
<dbReference type="Pfam" id="PF17908">
    <property type="entry name" value="APAF1_C"/>
    <property type="match status" value="1"/>
</dbReference>
<dbReference type="SUPFAM" id="SSF50978">
    <property type="entry name" value="WD40 repeat-like"/>
    <property type="match status" value="1"/>
</dbReference>
<dbReference type="SUPFAM" id="SSF52540">
    <property type="entry name" value="P-loop containing nucleoside triphosphate hydrolases"/>
    <property type="match status" value="1"/>
</dbReference>
<feature type="repeat" description="WD" evidence="4">
    <location>
        <begin position="657"/>
        <end position="698"/>
    </location>
</feature>
<dbReference type="GeneID" id="108738371"/>
<keyword evidence="2" id="KW-0053">Apoptosis</keyword>
<dbReference type="InterPro" id="IPR027417">
    <property type="entry name" value="P-loop_NTPase"/>
</dbReference>
<dbReference type="GO" id="GO:0005829">
    <property type="term" value="C:cytosol"/>
    <property type="evidence" value="ECO:0007669"/>
    <property type="project" value="UniProtKB-ARBA"/>
</dbReference>
<dbReference type="PROSITE" id="PS50082">
    <property type="entry name" value="WD_REPEATS_2"/>
    <property type="match status" value="1"/>
</dbReference>
<dbReference type="Pfam" id="PF21296">
    <property type="entry name" value="WHD_APAF1"/>
    <property type="match status" value="1"/>
</dbReference>
<dbReference type="PANTHER" id="PTHR22845:SF5">
    <property type="entry name" value="APOPTOTIC PROTEASE-ACTIVATING FACTOR 1"/>
    <property type="match status" value="1"/>
</dbReference>
<dbReference type="Pfam" id="PF00931">
    <property type="entry name" value="NB-ARC"/>
    <property type="match status" value="1"/>
</dbReference>
<dbReference type="InterPro" id="IPR036322">
    <property type="entry name" value="WD40_repeat_dom_sf"/>
</dbReference>